<evidence type="ECO:0000313" key="4">
    <source>
        <dbReference type="Proteomes" id="UP001372834"/>
    </source>
</evidence>
<dbReference type="Pfam" id="PF17105">
    <property type="entry name" value="BRD4_CDT"/>
    <property type="match status" value="1"/>
</dbReference>
<proteinExistence type="predicted"/>
<feature type="region of interest" description="Disordered" evidence="1">
    <location>
        <begin position="181"/>
        <end position="211"/>
    </location>
</feature>
<dbReference type="InterPro" id="IPR031354">
    <property type="entry name" value="BRD4_CDT"/>
</dbReference>
<evidence type="ECO:0000313" key="3">
    <source>
        <dbReference type="EMBL" id="KAK6620707.1"/>
    </source>
</evidence>
<feature type="compositionally biased region" description="Basic residues" evidence="1">
    <location>
        <begin position="8"/>
        <end position="20"/>
    </location>
</feature>
<feature type="region of interest" description="Disordered" evidence="1">
    <location>
        <begin position="1"/>
        <end position="148"/>
    </location>
</feature>
<feature type="compositionally biased region" description="Low complexity" evidence="1">
    <location>
        <begin position="181"/>
        <end position="209"/>
    </location>
</feature>
<reference evidence="3 4" key="1">
    <citation type="submission" date="2023-10" db="EMBL/GenBank/DDBJ databases">
        <title>Genomes of two closely related lineages of the louse Polyplax serrata with different host specificities.</title>
        <authorList>
            <person name="Martinu J."/>
            <person name="Tarabai H."/>
            <person name="Stefka J."/>
            <person name="Hypsa V."/>
        </authorList>
    </citation>
    <scope>NUCLEOTIDE SEQUENCE [LARGE SCALE GENOMIC DNA]</scope>
    <source>
        <strain evidence="3">HR10_N</strain>
    </source>
</reference>
<feature type="compositionally biased region" description="Basic residues" evidence="1">
    <location>
        <begin position="40"/>
        <end position="51"/>
    </location>
</feature>
<feature type="region of interest" description="Disordered" evidence="1">
    <location>
        <begin position="435"/>
        <end position="524"/>
    </location>
</feature>
<feature type="compositionally biased region" description="Basic and acidic residues" evidence="1">
    <location>
        <begin position="480"/>
        <end position="503"/>
    </location>
</feature>
<sequence length="524" mass="57024">MKVDLKSKQLRGRKEGKKKGFTCNKRFRPDVLLVVGRGGRPPRKKNKKHSKPNSGEAPNQPANAPSSVPLLNNLLNKAPESQSNLSTASDGAAKPGIVASHSLPPQPSRPISTATAAPIKKPLPVKPAESVADALPTTTPLNTLSKPGVPSVTPIQIRAPAQQPAKVSTQALTQVQPQIPVTTPQQQPQSLPQSQPQVTEKQQQQQQQPDLTDPVAILPQTLDDLESHLDMSVTASPSSLPLSSNSMTNPPLVPMLNDNDMFQHSVVLKTPSVFPPPVTLPVPISHSNGYPATEIKVESPTNVVAGVPSVFDPVPGIKEEKPVVVPQHTAVTEEVKPSPANPSSNFASAFKTKPPNMADNLKNASSWSSLAQASSPHNALGGTASNMKNAMDSFQAFKKQAKEKADRQRALIEQQEIRRLQKEQAEKERIRIENERRREREEEEALEKARKAVAEQQQLNRVEEVKAAAQEDSSSPNHGGADKSAAERERQRLREQERRRREALAGQIDMNMQSDLMAAFEESL</sequence>
<dbReference type="EMBL" id="JAWJWE010000039">
    <property type="protein sequence ID" value="KAK6620707.1"/>
    <property type="molecule type" value="Genomic_DNA"/>
</dbReference>
<gene>
    <name evidence="3" type="ORF">RUM43_011002</name>
</gene>
<organism evidence="3 4">
    <name type="scientific">Polyplax serrata</name>
    <name type="common">Common mouse louse</name>
    <dbReference type="NCBI Taxonomy" id="468196"/>
    <lineage>
        <taxon>Eukaryota</taxon>
        <taxon>Metazoa</taxon>
        <taxon>Ecdysozoa</taxon>
        <taxon>Arthropoda</taxon>
        <taxon>Hexapoda</taxon>
        <taxon>Insecta</taxon>
        <taxon>Pterygota</taxon>
        <taxon>Neoptera</taxon>
        <taxon>Paraneoptera</taxon>
        <taxon>Psocodea</taxon>
        <taxon>Troctomorpha</taxon>
        <taxon>Phthiraptera</taxon>
        <taxon>Anoplura</taxon>
        <taxon>Polyplacidae</taxon>
        <taxon>Polyplax</taxon>
    </lineage>
</organism>
<feature type="domain" description="Bromodomain protein 4 C-terminal" evidence="2">
    <location>
        <begin position="485"/>
        <end position="524"/>
    </location>
</feature>
<protein>
    <recommendedName>
        <fullName evidence="2">Bromodomain protein 4 C-terminal domain-containing protein</fullName>
    </recommendedName>
</protein>
<feature type="compositionally biased region" description="Basic and acidic residues" evidence="1">
    <location>
        <begin position="435"/>
        <end position="453"/>
    </location>
</feature>
<evidence type="ECO:0000256" key="1">
    <source>
        <dbReference type="SAM" id="MobiDB-lite"/>
    </source>
</evidence>
<evidence type="ECO:0000259" key="2">
    <source>
        <dbReference type="Pfam" id="PF17105"/>
    </source>
</evidence>
<feature type="compositionally biased region" description="Polar residues" evidence="1">
    <location>
        <begin position="79"/>
        <end position="89"/>
    </location>
</feature>
<accession>A0AAN8PE84</accession>
<dbReference type="Proteomes" id="UP001372834">
    <property type="component" value="Unassembled WGS sequence"/>
</dbReference>
<feature type="compositionally biased region" description="Polar residues" evidence="1">
    <location>
        <begin position="136"/>
        <end position="145"/>
    </location>
</feature>
<dbReference type="AlphaFoldDB" id="A0AAN8PE84"/>
<feature type="compositionally biased region" description="Polar residues" evidence="1">
    <location>
        <begin position="52"/>
        <end position="66"/>
    </location>
</feature>
<name>A0AAN8PE84_POLSC</name>
<comment type="caution">
    <text evidence="3">The sequence shown here is derived from an EMBL/GenBank/DDBJ whole genome shotgun (WGS) entry which is preliminary data.</text>
</comment>